<gene>
    <name evidence="1" type="ORF">QJS04_geneDACA011185</name>
</gene>
<sequence>MEMDLDKQGTVFLGGGETSLSLSLSEIFSIKDGSIAPVLKVSVPICPCLSSGAGDGVAPEYRFLGPDIVSFTLYSCCGI</sequence>
<dbReference type="Proteomes" id="UP001179952">
    <property type="component" value="Unassembled WGS sequence"/>
</dbReference>
<reference evidence="1" key="1">
    <citation type="journal article" date="2023" name="Nat. Commun.">
        <title>Diploid and tetraploid genomes of Acorus and the evolution of monocots.</title>
        <authorList>
            <person name="Ma L."/>
            <person name="Liu K.W."/>
            <person name="Li Z."/>
            <person name="Hsiao Y.Y."/>
            <person name="Qi Y."/>
            <person name="Fu T."/>
            <person name="Tang G.D."/>
            <person name="Zhang D."/>
            <person name="Sun W.H."/>
            <person name="Liu D.K."/>
            <person name="Li Y."/>
            <person name="Chen G.Z."/>
            <person name="Liu X.D."/>
            <person name="Liao X.Y."/>
            <person name="Jiang Y.T."/>
            <person name="Yu X."/>
            <person name="Hao Y."/>
            <person name="Huang J."/>
            <person name="Zhao X.W."/>
            <person name="Ke S."/>
            <person name="Chen Y.Y."/>
            <person name="Wu W.L."/>
            <person name="Hsu J.L."/>
            <person name="Lin Y.F."/>
            <person name="Huang M.D."/>
            <person name="Li C.Y."/>
            <person name="Huang L."/>
            <person name="Wang Z.W."/>
            <person name="Zhao X."/>
            <person name="Zhong W.Y."/>
            <person name="Peng D.H."/>
            <person name="Ahmad S."/>
            <person name="Lan S."/>
            <person name="Zhang J.S."/>
            <person name="Tsai W.C."/>
            <person name="Van de Peer Y."/>
            <person name="Liu Z.J."/>
        </authorList>
    </citation>
    <scope>NUCLEOTIDE SEQUENCE</scope>
    <source>
        <strain evidence="1">SCP</strain>
    </source>
</reference>
<name>A0AAV9ALB4_ACOGR</name>
<comment type="caution">
    <text evidence="1">The sequence shown here is derived from an EMBL/GenBank/DDBJ whole genome shotgun (WGS) entry which is preliminary data.</text>
</comment>
<protein>
    <submittedName>
        <fullName evidence="1">Uncharacterized protein</fullName>
    </submittedName>
</protein>
<evidence type="ECO:0000313" key="2">
    <source>
        <dbReference type="Proteomes" id="UP001179952"/>
    </source>
</evidence>
<dbReference type="EMBL" id="JAUJYN010000008">
    <property type="protein sequence ID" value="KAK1264987.1"/>
    <property type="molecule type" value="Genomic_DNA"/>
</dbReference>
<accession>A0AAV9ALB4</accession>
<proteinExistence type="predicted"/>
<organism evidence="1 2">
    <name type="scientific">Acorus gramineus</name>
    <name type="common">Dwarf sweet flag</name>
    <dbReference type="NCBI Taxonomy" id="55184"/>
    <lineage>
        <taxon>Eukaryota</taxon>
        <taxon>Viridiplantae</taxon>
        <taxon>Streptophyta</taxon>
        <taxon>Embryophyta</taxon>
        <taxon>Tracheophyta</taxon>
        <taxon>Spermatophyta</taxon>
        <taxon>Magnoliopsida</taxon>
        <taxon>Liliopsida</taxon>
        <taxon>Acoraceae</taxon>
        <taxon>Acorus</taxon>
    </lineage>
</organism>
<keyword evidence="2" id="KW-1185">Reference proteome</keyword>
<reference evidence="1" key="2">
    <citation type="submission" date="2023-06" db="EMBL/GenBank/DDBJ databases">
        <authorList>
            <person name="Ma L."/>
            <person name="Liu K.-W."/>
            <person name="Li Z."/>
            <person name="Hsiao Y.-Y."/>
            <person name="Qi Y."/>
            <person name="Fu T."/>
            <person name="Tang G."/>
            <person name="Zhang D."/>
            <person name="Sun W.-H."/>
            <person name="Liu D.-K."/>
            <person name="Li Y."/>
            <person name="Chen G.-Z."/>
            <person name="Liu X.-D."/>
            <person name="Liao X.-Y."/>
            <person name="Jiang Y.-T."/>
            <person name="Yu X."/>
            <person name="Hao Y."/>
            <person name="Huang J."/>
            <person name="Zhao X.-W."/>
            <person name="Ke S."/>
            <person name="Chen Y.-Y."/>
            <person name="Wu W.-L."/>
            <person name="Hsu J.-L."/>
            <person name="Lin Y.-F."/>
            <person name="Huang M.-D."/>
            <person name="Li C.-Y."/>
            <person name="Huang L."/>
            <person name="Wang Z.-W."/>
            <person name="Zhao X."/>
            <person name="Zhong W.-Y."/>
            <person name="Peng D.-H."/>
            <person name="Ahmad S."/>
            <person name="Lan S."/>
            <person name="Zhang J.-S."/>
            <person name="Tsai W.-C."/>
            <person name="Van De Peer Y."/>
            <person name="Liu Z.-J."/>
        </authorList>
    </citation>
    <scope>NUCLEOTIDE SEQUENCE</scope>
    <source>
        <strain evidence="1">SCP</strain>
        <tissue evidence="1">Leaves</tissue>
    </source>
</reference>
<dbReference type="AlphaFoldDB" id="A0AAV9ALB4"/>
<evidence type="ECO:0000313" key="1">
    <source>
        <dbReference type="EMBL" id="KAK1264987.1"/>
    </source>
</evidence>